<keyword evidence="8" id="KW-1185">Reference proteome</keyword>
<dbReference type="PROSITE" id="PS51257">
    <property type="entry name" value="PROKAR_LIPOPROTEIN"/>
    <property type="match status" value="1"/>
</dbReference>
<dbReference type="GO" id="GO:0020037">
    <property type="term" value="F:heme binding"/>
    <property type="evidence" value="ECO:0007669"/>
    <property type="project" value="InterPro"/>
</dbReference>
<keyword evidence="3 4" id="KW-0408">Iron</keyword>
<protein>
    <submittedName>
        <fullName evidence="7">Cytochrome C</fullName>
    </submittedName>
</protein>
<evidence type="ECO:0000313" key="7">
    <source>
        <dbReference type="EMBL" id="PJK30106.1"/>
    </source>
</evidence>
<dbReference type="GO" id="GO:0009055">
    <property type="term" value="F:electron transfer activity"/>
    <property type="evidence" value="ECO:0007669"/>
    <property type="project" value="InterPro"/>
</dbReference>
<dbReference type="GO" id="GO:0046872">
    <property type="term" value="F:metal ion binding"/>
    <property type="evidence" value="ECO:0007669"/>
    <property type="project" value="UniProtKB-KW"/>
</dbReference>
<keyword evidence="5" id="KW-0732">Signal</keyword>
<dbReference type="SUPFAM" id="SSF46626">
    <property type="entry name" value="Cytochrome c"/>
    <property type="match status" value="1"/>
</dbReference>
<proteinExistence type="predicted"/>
<dbReference type="PANTHER" id="PTHR40394:SF2">
    <property type="entry name" value="QUINOL:CYTOCHROME C OXIDOREDUCTASE MEMBRANE PROTEIN"/>
    <property type="match status" value="1"/>
</dbReference>
<name>A0A2M9G356_9PROT</name>
<feature type="chain" id="PRO_5014624538" evidence="5">
    <location>
        <begin position="19"/>
        <end position="182"/>
    </location>
</feature>
<dbReference type="Pfam" id="PF13442">
    <property type="entry name" value="Cytochrome_CBB3"/>
    <property type="match status" value="1"/>
</dbReference>
<evidence type="ECO:0000259" key="6">
    <source>
        <dbReference type="PROSITE" id="PS51007"/>
    </source>
</evidence>
<evidence type="ECO:0000256" key="1">
    <source>
        <dbReference type="ARBA" id="ARBA00022617"/>
    </source>
</evidence>
<reference evidence="7 8" key="1">
    <citation type="submission" date="2017-11" db="EMBL/GenBank/DDBJ databases">
        <title>Draft genome sequence of Rhizobiales bacterium SY3-13.</title>
        <authorList>
            <person name="Sun C."/>
        </authorList>
    </citation>
    <scope>NUCLEOTIDE SEQUENCE [LARGE SCALE GENOMIC DNA]</scope>
    <source>
        <strain evidence="7 8">SY3-13</strain>
    </source>
</reference>
<gene>
    <name evidence="7" type="ORF">CVT23_10135</name>
</gene>
<evidence type="ECO:0000256" key="4">
    <source>
        <dbReference type="PROSITE-ProRule" id="PRU00433"/>
    </source>
</evidence>
<feature type="signal peptide" evidence="5">
    <location>
        <begin position="1"/>
        <end position="18"/>
    </location>
</feature>
<organism evidence="7 8">
    <name type="scientific">Minwuia thermotolerans</name>
    <dbReference type="NCBI Taxonomy" id="2056226"/>
    <lineage>
        <taxon>Bacteria</taxon>
        <taxon>Pseudomonadati</taxon>
        <taxon>Pseudomonadota</taxon>
        <taxon>Alphaproteobacteria</taxon>
        <taxon>Minwuiales</taxon>
        <taxon>Minwuiaceae</taxon>
        <taxon>Minwuia</taxon>
    </lineage>
</organism>
<dbReference type="InterPro" id="IPR009056">
    <property type="entry name" value="Cyt_c-like_dom"/>
</dbReference>
<dbReference type="OrthoDB" id="335174at2"/>
<comment type="caution">
    <text evidence="7">The sequence shown here is derived from an EMBL/GenBank/DDBJ whole genome shotgun (WGS) entry which is preliminary data.</text>
</comment>
<dbReference type="AlphaFoldDB" id="A0A2M9G356"/>
<evidence type="ECO:0000256" key="3">
    <source>
        <dbReference type="ARBA" id="ARBA00023004"/>
    </source>
</evidence>
<feature type="domain" description="Cytochrome c" evidence="6">
    <location>
        <begin position="72"/>
        <end position="157"/>
    </location>
</feature>
<keyword evidence="1 4" id="KW-0349">Heme</keyword>
<dbReference type="InterPro" id="IPR036909">
    <property type="entry name" value="Cyt_c-like_dom_sf"/>
</dbReference>
<dbReference type="Gene3D" id="1.10.760.10">
    <property type="entry name" value="Cytochrome c-like domain"/>
    <property type="match status" value="1"/>
</dbReference>
<dbReference type="PANTHER" id="PTHR40394">
    <property type="entry name" value="LIPOPROTEIN-RELATED"/>
    <property type="match status" value="1"/>
</dbReference>
<dbReference type="PROSITE" id="PS51007">
    <property type="entry name" value="CYTC"/>
    <property type="match status" value="1"/>
</dbReference>
<evidence type="ECO:0000256" key="5">
    <source>
        <dbReference type="SAM" id="SignalP"/>
    </source>
</evidence>
<evidence type="ECO:0000313" key="8">
    <source>
        <dbReference type="Proteomes" id="UP000229498"/>
    </source>
</evidence>
<accession>A0A2M9G356</accession>
<sequence length="182" mass="19878">MTGRRMMAIVVSALAALAACDQPEMRDQAKVEAYETASDLPGGLAEQPRPEGVVARDERIAPAPPRPETTLALLRRGRTLYNNICAPCHSYTGDGRGMVVRRGFPPPPSFHTAALRRAGGDHFYRVITEGRGLMYAYADRVAPEDRWAVVAYVRALQLSQHVQAASLPAALRMRLPEGEAVQ</sequence>
<evidence type="ECO:0000256" key="2">
    <source>
        <dbReference type="ARBA" id="ARBA00022723"/>
    </source>
</evidence>
<dbReference type="RefSeq" id="WP_109793379.1">
    <property type="nucleotide sequence ID" value="NZ_PHIG01000031.1"/>
</dbReference>
<dbReference type="EMBL" id="PHIG01000031">
    <property type="protein sequence ID" value="PJK30106.1"/>
    <property type="molecule type" value="Genomic_DNA"/>
</dbReference>
<dbReference type="Proteomes" id="UP000229498">
    <property type="component" value="Unassembled WGS sequence"/>
</dbReference>
<keyword evidence="2 4" id="KW-0479">Metal-binding</keyword>